<accession>A0A975BWI0</accession>
<dbReference type="Proteomes" id="UP000663722">
    <property type="component" value="Chromosome"/>
</dbReference>
<keyword evidence="2" id="KW-1185">Reference proteome</keyword>
<name>A0A975BWI0_9BACT</name>
<gene>
    <name evidence="1" type="ORF">dnm_087490</name>
</gene>
<dbReference type="AlphaFoldDB" id="A0A975BWI0"/>
<dbReference type="RefSeq" id="WP_207679935.1">
    <property type="nucleotide sequence ID" value="NZ_CP061800.1"/>
</dbReference>
<dbReference type="EMBL" id="CP061800">
    <property type="protein sequence ID" value="QTA92662.1"/>
    <property type="molecule type" value="Genomic_DNA"/>
</dbReference>
<evidence type="ECO:0000313" key="2">
    <source>
        <dbReference type="Proteomes" id="UP000663722"/>
    </source>
</evidence>
<reference evidence="1" key="1">
    <citation type="journal article" date="2021" name="Microb. Physiol.">
        <title>Proteogenomic Insights into the Physiology of Marine, Sulfate-Reducing, Filamentous Desulfonema limicola and Desulfonema magnum.</title>
        <authorList>
            <person name="Schnaars V."/>
            <person name="Wohlbrand L."/>
            <person name="Scheve S."/>
            <person name="Hinrichs C."/>
            <person name="Reinhardt R."/>
            <person name="Rabus R."/>
        </authorList>
    </citation>
    <scope>NUCLEOTIDE SEQUENCE</scope>
    <source>
        <strain evidence="1">4be13</strain>
    </source>
</reference>
<organism evidence="1 2">
    <name type="scientific">Desulfonema magnum</name>
    <dbReference type="NCBI Taxonomy" id="45655"/>
    <lineage>
        <taxon>Bacteria</taxon>
        <taxon>Pseudomonadati</taxon>
        <taxon>Thermodesulfobacteriota</taxon>
        <taxon>Desulfobacteria</taxon>
        <taxon>Desulfobacterales</taxon>
        <taxon>Desulfococcaceae</taxon>
        <taxon>Desulfonema</taxon>
    </lineage>
</organism>
<dbReference type="KEGG" id="dmm:dnm_087490"/>
<protein>
    <submittedName>
        <fullName evidence="1">Tetratricopeptide repeat-containing</fullName>
    </submittedName>
</protein>
<sequence length="295" mass="32906">MDEIRKKVLMISVLVASLLVTANISFCDSTEMTRQLALDIATEGNHEAAAIEYRRLALMEEDAERRAGYYWAAAYEYLRMKEYELTAKMLDHAEDDSQKLTIPSLLIRAEATLGDDNPEEAGFYLQSIIGSHGDEDVKAFASRRLARIMVSQGDIPGAKESLLASSYDNSSGIAALERYKKGRDKSPRLGGILGLIPGLGYAYSGEYANALRSLILNGLFIYGMTDTARNEQWGAFTAITFFELTWYTGSIYGGIDAAHRYNRNRLNQCLTDIDGRSGFSPDLRQIPIIMLNFEF</sequence>
<proteinExistence type="predicted"/>
<dbReference type="SUPFAM" id="SSF48452">
    <property type="entry name" value="TPR-like"/>
    <property type="match status" value="1"/>
</dbReference>
<dbReference type="InterPro" id="IPR011990">
    <property type="entry name" value="TPR-like_helical_dom_sf"/>
</dbReference>
<evidence type="ECO:0000313" key="1">
    <source>
        <dbReference type="EMBL" id="QTA92662.1"/>
    </source>
</evidence>